<keyword evidence="4" id="KW-1185">Reference proteome</keyword>
<evidence type="ECO:0000259" key="2">
    <source>
        <dbReference type="Pfam" id="PF22422"/>
    </source>
</evidence>
<feature type="domain" description="Mannosylglycerate hydrolase MGH1-like glycoside hydrolase" evidence="2">
    <location>
        <begin position="450"/>
        <end position="674"/>
    </location>
</feature>
<feature type="compositionally biased region" description="Basic and acidic residues" evidence="1">
    <location>
        <begin position="11"/>
        <end position="22"/>
    </location>
</feature>
<dbReference type="KEGG" id="dni:HX89_05745"/>
<dbReference type="PANTHER" id="PTHR10412">
    <property type="entry name" value="MANNOSYL-OLIGOSACCHARIDE GLUCOSIDASE"/>
    <property type="match status" value="1"/>
</dbReference>
<dbReference type="InterPro" id="IPR004888">
    <property type="entry name" value="Glycoside_hydrolase_63"/>
</dbReference>
<accession>A0A075JF55</accession>
<dbReference type="eggNOG" id="COG0166">
    <property type="taxonomic scope" value="Bacteria"/>
</dbReference>
<evidence type="ECO:0000313" key="3">
    <source>
        <dbReference type="EMBL" id="AIF40524.1"/>
    </source>
</evidence>
<dbReference type="GeneID" id="41840682"/>
<reference evidence="3 4" key="1">
    <citation type="submission" date="2014-07" db="EMBL/GenBank/DDBJ databases">
        <title>Genome Sequencing of Dermacoccus nishinomiyaensis.</title>
        <authorList>
            <person name="Hong K.W."/>
            <person name="Chan K.G."/>
        </authorList>
    </citation>
    <scope>NUCLEOTIDE SEQUENCE [LARGE SCALE GENOMIC DNA]</scope>
    <source>
        <strain evidence="3 4">M25</strain>
    </source>
</reference>
<dbReference type="GO" id="GO:0004573">
    <property type="term" value="F:Glc3Man9GlcNAc2 oligosaccharide glucosidase activity"/>
    <property type="evidence" value="ECO:0007669"/>
    <property type="project" value="InterPro"/>
</dbReference>
<dbReference type="InterPro" id="IPR012341">
    <property type="entry name" value="6hp_glycosidase-like_sf"/>
</dbReference>
<feature type="region of interest" description="Disordered" evidence="1">
    <location>
        <begin position="1"/>
        <end position="22"/>
    </location>
</feature>
<feature type="region of interest" description="Disordered" evidence="1">
    <location>
        <begin position="327"/>
        <end position="348"/>
    </location>
</feature>
<dbReference type="HOGENOM" id="CLU_005386_0_1_11"/>
<dbReference type="Pfam" id="PF22422">
    <property type="entry name" value="MGH1-like_GH"/>
    <property type="match status" value="2"/>
</dbReference>
<proteinExistence type="predicted"/>
<protein>
    <submittedName>
        <fullName evidence="3">Glucosidase</fullName>
    </submittedName>
</protein>
<dbReference type="PANTHER" id="PTHR10412:SF10">
    <property type="entry name" value="GLYCOSYL HYDROLASE FAMILY 63 C-TERMINAL DOMAIN-CONTAINING PROTEIN"/>
    <property type="match status" value="1"/>
</dbReference>
<evidence type="ECO:0000256" key="1">
    <source>
        <dbReference type="SAM" id="MobiDB-lite"/>
    </source>
</evidence>
<organism evidence="3 4">
    <name type="scientific">Dermacoccus nishinomiyaensis</name>
    <dbReference type="NCBI Taxonomy" id="1274"/>
    <lineage>
        <taxon>Bacteria</taxon>
        <taxon>Bacillati</taxon>
        <taxon>Actinomycetota</taxon>
        <taxon>Actinomycetes</taxon>
        <taxon>Micrococcales</taxon>
        <taxon>Dermacoccaceae</taxon>
        <taxon>Dermacoccus</taxon>
    </lineage>
</organism>
<dbReference type="InterPro" id="IPR008928">
    <property type="entry name" value="6-hairpin_glycosidase_sf"/>
</dbReference>
<dbReference type="OrthoDB" id="9798687at2"/>
<dbReference type="EMBL" id="CP008889">
    <property type="protein sequence ID" value="AIF40524.1"/>
    <property type="molecule type" value="Genomic_DNA"/>
</dbReference>
<name>A0A075JF55_9MICO</name>
<dbReference type="SUPFAM" id="SSF48208">
    <property type="entry name" value="Six-hairpin glycosidases"/>
    <property type="match status" value="1"/>
</dbReference>
<dbReference type="GO" id="GO:0009311">
    <property type="term" value="P:oligosaccharide metabolic process"/>
    <property type="evidence" value="ECO:0007669"/>
    <property type="project" value="InterPro"/>
</dbReference>
<sequence>MSSTSRPTATAEHRRLAQAPKDSDPWRLWGPYMASRQWGTVREDYSADGNAWAYLPFDQAHQRAYRWGEDGLAGLCDRFGFFNVSLAMWNGKDDRLKERLFGLTNNEGNHGEDVKEVWWPTDATPTHSWASWLYRYPQAKFPYNHLRAEAAQRSRTDDEYELIDTGVLAENRFFDVEVKHAKANPTDLCLEYTVTNHGPDAAPLDLVPQAWYRNTWSWGRDDREPSISLVDANTVRAEHGWLGDYELHADGSPRIIFCDNETNEGAVFGHEFNRRELTKDGFDARIVHGDSEAIRLDYGTKVGFWYHFDDIGPGESVTVRLRMRGVGRSTAHQPKGTAHQEPPPGDPAFGEGFDIVMRTRRDEADEFYDAVIPTSASPDDRHIARRAFAGLLWGKQLYRYYVDEWLAGDPAGEAPPLSRVTGLDGRPGRNVGWRHLALADVISMPDEWEYPWFAAWDLAFHTVPLAHIDPEFAKHQLVLMCREWAQHPNGQLPAYEWAFEDVNPPVHAWACWQVYAIDGGQDQSFLIQVFNKLLLNFSWWVNRKDADGTYLFEGGFLGMDNITLFDRSTDVPPGYKLEQSDATSWMAFFSQSMLRMALELARRERGYDNAATTFLQYFINLARAMDRTSPDVVSSLWNEEDGFFYDALSDPAGHITQLRVRSMVGLLPLMAVLIAPSWVQHELPDFVREVEWMMEREPAMMKAIAQAEHDSGGEKLTLSLISKRRRDLLLKRLFDEEEFLSEYGIRSLSAAYREEYTAQIGGREMSIHYTPGESDIDLFGGNSNWRGPVWFPVNFLVVDALRLYAASTPGDTEYEYPTNSGRFMKLSDIVLDLEDRLTNLFRLGPNGRPGDQREYPEGPLWDEHVTFSEYFHGDTGVGLGAAHQTGWTALVAHYICSDHAPALPGLLPGE</sequence>
<feature type="domain" description="Mannosylglycerate hydrolase MGH1-like glycoside hydrolase" evidence="2">
    <location>
        <begin position="720"/>
        <end position="885"/>
    </location>
</feature>
<gene>
    <name evidence="3" type="ORF">HX89_05745</name>
</gene>
<dbReference type="AlphaFoldDB" id="A0A075JF55"/>
<dbReference type="Proteomes" id="UP000027986">
    <property type="component" value="Chromosome"/>
</dbReference>
<dbReference type="InterPro" id="IPR054491">
    <property type="entry name" value="MGH1-like_GH"/>
</dbReference>
<dbReference type="RefSeq" id="WP_038567684.1">
    <property type="nucleotide sequence ID" value="NZ_CP008889.1"/>
</dbReference>
<evidence type="ECO:0000313" key="4">
    <source>
        <dbReference type="Proteomes" id="UP000027986"/>
    </source>
</evidence>
<dbReference type="Gene3D" id="1.50.10.10">
    <property type="match status" value="2"/>
</dbReference>